<evidence type="ECO:0000256" key="4">
    <source>
        <dbReference type="ARBA" id="ARBA00022692"/>
    </source>
</evidence>
<comment type="subcellular location">
    <subcellularLocation>
        <location evidence="1">Membrane</location>
        <topology evidence="1">Multi-pass membrane protein</topology>
    </subcellularLocation>
</comment>
<evidence type="ECO:0000256" key="1">
    <source>
        <dbReference type="ARBA" id="ARBA00004141"/>
    </source>
</evidence>
<dbReference type="EMBL" id="KF124270">
    <property type="protein sequence ID" value="AIA91586.1"/>
    <property type="molecule type" value="Genomic_DNA"/>
</dbReference>
<evidence type="ECO:0000256" key="2">
    <source>
        <dbReference type="ARBA" id="ARBA00022676"/>
    </source>
</evidence>
<protein>
    <submittedName>
        <fullName evidence="8">CAZy families GT2|GH17 protein</fullName>
    </submittedName>
</protein>
<dbReference type="GO" id="GO:0016758">
    <property type="term" value="F:hexosyltransferase activity"/>
    <property type="evidence" value="ECO:0007669"/>
    <property type="project" value="TreeGrafter"/>
</dbReference>
<evidence type="ECO:0000313" key="8">
    <source>
        <dbReference type="EMBL" id="AIA91586.1"/>
    </source>
</evidence>
<keyword evidence="4" id="KW-0812">Transmembrane</keyword>
<organism evidence="8">
    <name type="scientific">uncultured Azospirillum sp</name>
    <dbReference type="NCBI Taxonomy" id="114712"/>
    <lineage>
        <taxon>Bacteria</taxon>
        <taxon>Pseudomonadati</taxon>
        <taxon>Pseudomonadota</taxon>
        <taxon>Alphaproteobacteria</taxon>
        <taxon>Rhodospirillales</taxon>
        <taxon>Azospirillaceae</taxon>
        <taxon>Azospirillum</taxon>
        <taxon>environmental samples</taxon>
    </lineage>
</organism>
<keyword evidence="3" id="KW-0808">Transferase</keyword>
<evidence type="ECO:0000256" key="3">
    <source>
        <dbReference type="ARBA" id="ARBA00022679"/>
    </source>
</evidence>
<dbReference type="SUPFAM" id="SSF53448">
    <property type="entry name" value="Nucleotide-diphospho-sugar transferases"/>
    <property type="match status" value="1"/>
</dbReference>
<feature type="domain" description="Glycosyltransferase 2-like" evidence="7">
    <location>
        <begin position="5"/>
        <end position="136"/>
    </location>
</feature>
<feature type="non-terminal residue" evidence="8">
    <location>
        <position position="1"/>
    </location>
</feature>
<keyword evidence="2" id="KW-0328">Glycosyltransferase</keyword>
<dbReference type="PANTHER" id="PTHR43867">
    <property type="entry name" value="CELLULOSE SYNTHASE CATALYTIC SUBUNIT A [UDP-FORMING]"/>
    <property type="match status" value="1"/>
</dbReference>
<dbReference type="InterPro" id="IPR001173">
    <property type="entry name" value="Glyco_trans_2-like"/>
</dbReference>
<sequence>YNVSDTFLATAAMELSRRQVDFIQFPQAYRQFGQGDSGIAIELADYFDRHANAANRADAMLLTGTLSVISKPAVEAVGGWSSRTSTEDAELGLRLGASDYRGAYVGQVMGRGLLPLSLDALVRQRHRWAAGNMRTLVLWLADQRRPGQGAPAVPWVRKILIAA</sequence>
<evidence type="ECO:0000256" key="6">
    <source>
        <dbReference type="ARBA" id="ARBA00023136"/>
    </source>
</evidence>
<accession>A0A060CFP6</accession>
<proteinExistence type="predicted"/>
<dbReference type="InterPro" id="IPR050321">
    <property type="entry name" value="Glycosyltr_2/OpgH_subfam"/>
</dbReference>
<dbReference type="GO" id="GO:0005886">
    <property type="term" value="C:plasma membrane"/>
    <property type="evidence" value="ECO:0007669"/>
    <property type="project" value="TreeGrafter"/>
</dbReference>
<keyword evidence="6" id="KW-0472">Membrane</keyword>
<dbReference type="PANTHER" id="PTHR43867:SF4">
    <property type="entry name" value="BETA-(1-3)-GLUCOSYL TRANSFERASE"/>
    <property type="match status" value="1"/>
</dbReference>
<feature type="non-terminal residue" evidence="8">
    <location>
        <position position="163"/>
    </location>
</feature>
<dbReference type="Gene3D" id="3.90.550.10">
    <property type="entry name" value="Spore Coat Polysaccharide Biosynthesis Protein SpsA, Chain A"/>
    <property type="match status" value="1"/>
</dbReference>
<evidence type="ECO:0000259" key="7">
    <source>
        <dbReference type="Pfam" id="PF13632"/>
    </source>
</evidence>
<reference evidence="8" key="1">
    <citation type="journal article" date="2013" name="Environ. Microbiol.">
        <title>Seasonally variable intestinal metagenomes of the red palm weevil (Rhynchophorus ferrugineus).</title>
        <authorList>
            <person name="Jia S."/>
            <person name="Zhang X."/>
            <person name="Zhang G."/>
            <person name="Yin A."/>
            <person name="Zhang S."/>
            <person name="Li F."/>
            <person name="Wang L."/>
            <person name="Zhao D."/>
            <person name="Yun Q."/>
            <person name="Tala"/>
            <person name="Wang J."/>
            <person name="Sun G."/>
            <person name="Baabdullah M."/>
            <person name="Yu X."/>
            <person name="Hu S."/>
            <person name="Al-Mssallem I.S."/>
            <person name="Yu J."/>
        </authorList>
    </citation>
    <scope>NUCLEOTIDE SEQUENCE</scope>
</reference>
<evidence type="ECO:0000256" key="5">
    <source>
        <dbReference type="ARBA" id="ARBA00022989"/>
    </source>
</evidence>
<dbReference type="Pfam" id="PF13632">
    <property type="entry name" value="Glyco_trans_2_3"/>
    <property type="match status" value="1"/>
</dbReference>
<keyword evidence="5" id="KW-1133">Transmembrane helix</keyword>
<dbReference type="AlphaFoldDB" id="A0A060CFP6"/>
<dbReference type="InterPro" id="IPR029044">
    <property type="entry name" value="Nucleotide-diphossugar_trans"/>
</dbReference>
<name>A0A060CFP6_9PROT</name>